<organism evidence="2">
    <name type="scientific">marine metagenome</name>
    <dbReference type="NCBI Taxonomy" id="408172"/>
    <lineage>
        <taxon>unclassified sequences</taxon>
        <taxon>metagenomes</taxon>
        <taxon>ecological metagenomes</taxon>
    </lineage>
</organism>
<dbReference type="PIRSF" id="PIRSF006402">
    <property type="entry name" value="UCP006402_thioredoxin"/>
    <property type="match status" value="1"/>
</dbReference>
<dbReference type="Pfam" id="PF03190">
    <property type="entry name" value="Thioredox_DsbH"/>
    <property type="match status" value="1"/>
</dbReference>
<dbReference type="InterPro" id="IPR008928">
    <property type="entry name" value="6-hairpin_glycosidase_sf"/>
</dbReference>
<dbReference type="InterPro" id="IPR004879">
    <property type="entry name" value="Ssp411-like_TRX"/>
</dbReference>
<dbReference type="GO" id="GO:0005975">
    <property type="term" value="P:carbohydrate metabolic process"/>
    <property type="evidence" value="ECO:0007669"/>
    <property type="project" value="InterPro"/>
</dbReference>
<reference evidence="2" key="1">
    <citation type="submission" date="2018-05" db="EMBL/GenBank/DDBJ databases">
        <authorList>
            <person name="Lanie J.A."/>
            <person name="Ng W.-L."/>
            <person name="Kazmierczak K.M."/>
            <person name="Andrzejewski T.M."/>
            <person name="Davidsen T.M."/>
            <person name="Wayne K.J."/>
            <person name="Tettelin H."/>
            <person name="Glass J.I."/>
            <person name="Rusch D."/>
            <person name="Podicherti R."/>
            <person name="Tsui H.-C.T."/>
            <person name="Winkler M.E."/>
        </authorList>
    </citation>
    <scope>NUCLEOTIDE SEQUENCE</scope>
</reference>
<dbReference type="Gene3D" id="3.40.30.10">
    <property type="entry name" value="Glutaredoxin"/>
    <property type="match status" value="1"/>
</dbReference>
<dbReference type="EMBL" id="UINC01000366">
    <property type="protein sequence ID" value="SUZ54070.1"/>
    <property type="molecule type" value="Genomic_DNA"/>
</dbReference>
<sequence length="684" mass="76422">MANRLAQETSPYLLQHAQNPVDWYPWGEEATSLARVQNKPILLSIGYSACHWCHVMERESFEDNTVAALMNELFVNVKVDREERPDIDQIYMKAVQAMTGGGGWPLTAFLTPEGTPFYGGTYFPPVPHQGIPSFTQVLRAAADAYKTRPDDVRGAGEKLLAAIRRASAATRETDASLSDAIAGAYRTLTNQYDPVHGGFGRAPKFPQPVTLELLLRQHLREGDEAALEMVVFTLRQMAAGGMRDHLAGGFHRYSVDDRWLVPHFEKMLYDNGLLAKAYVDAYRLTGMEDLSVIAGQTLEYLTEDMQAPEGGFYAARDADSEGEEGLFYLWTLQELESALGSEEARLFARVYDVSEAGNFEGRNILHLPHELDAVSRSEKITRKQLEETLKYQRGILLDKRDSREPPFRDEKILVSWNSMAIRAFAEAGPTLNRWEFVDTASTAAEWIWTELRPRGQLMRVLTDGVAKIPAFLEDYAALGNALLSVHAATLELRWLTAIRKLCDEMIERFWDEEDNAFYDTPNDGETLIFRPRDPLDNATPSGASLASELLIRAGYIFDNRRYNELALSSFERDGDALIRFGPAFGRMLSVADRSLAPPLEVAIVGEPSDPRTRSLIQAAHSIPARNLTIVGGPPGEEVAGIPLLEGQRTLVEKPTAYVCREYVCDLPVTDPDELRSQMLQLCAP</sequence>
<evidence type="ECO:0000259" key="1">
    <source>
        <dbReference type="Pfam" id="PF03190"/>
    </source>
</evidence>
<proteinExistence type="predicted"/>
<dbReference type="PANTHER" id="PTHR42899">
    <property type="entry name" value="SPERMATOGENESIS-ASSOCIATED PROTEIN 20"/>
    <property type="match status" value="1"/>
</dbReference>
<feature type="domain" description="Spermatogenesis-associated protein 20-like TRX" evidence="1">
    <location>
        <begin position="3"/>
        <end position="163"/>
    </location>
</feature>
<gene>
    <name evidence="2" type="ORF">METZ01_LOCUS6924</name>
</gene>
<dbReference type="InterPro" id="IPR024705">
    <property type="entry name" value="Ssp411"/>
</dbReference>
<dbReference type="InterPro" id="IPR036249">
    <property type="entry name" value="Thioredoxin-like_sf"/>
</dbReference>
<dbReference type="PANTHER" id="PTHR42899:SF1">
    <property type="entry name" value="SPERMATOGENESIS-ASSOCIATED PROTEIN 20"/>
    <property type="match status" value="1"/>
</dbReference>
<dbReference type="SUPFAM" id="SSF52833">
    <property type="entry name" value="Thioredoxin-like"/>
    <property type="match status" value="1"/>
</dbReference>
<protein>
    <recommendedName>
        <fullName evidence="1">Spermatogenesis-associated protein 20-like TRX domain-containing protein</fullName>
    </recommendedName>
</protein>
<dbReference type="AlphaFoldDB" id="A0A381NHM0"/>
<accession>A0A381NHM0</accession>
<name>A0A381NHM0_9ZZZZ</name>
<evidence type="ECO:0000313" key="2">
    <source>
        <dbReference type="EMBL" id="SUZ54070.1"/>
    </source>
</evidence>
<dbReference type="SUPFAM" id="SSF48208">
    <property type="entry name" value="Six-hairpin glycosidases"/>
    <property type="match status" value="1"/>
</dbReference>
<dbReference type="CDD" id="cd02955">
    <property type="entry name" value="SSP411"/>
    <property type="match status" value="1"/>
</dbReference>